<dbReference type="SMART" id="SM00354">
    <property type="entry name" value="HTH_LACI"/>
    <property type="match status" value="1"/>
</dbReference>
<dbReference type="InterPro" id="IPR000843">
    <property type="entry name" value="HTH_LacI"/>
</dbReference>
<organism evidence="5 6">
    <name type="scientific">Chitinophaga caseinilytica</name>
    <dbReference type="NCBI Taxonomy" id="2267521"/>
    <lineage>
        <taxon>Bacteria</taxon>
        <taxon>Pseudomonadati</taxon>
        <taxon>Bacteroidota</taxon>
        <taxon>Chitinophagia</taxon>
        <taxon>Chitinophagales</taxon>
        <taxon>Chitinophagaceae</taxon>
        <taxon>Chitinophaga</taxon>
    </lineage>
</organism>
<gene>
    <name evidence="5" type="ORF">WJU22_02750</name>
</gene>
<keyword evidence="1" id="KW-0805">Transcription regulation</keyword>
<evidence type="ECO:0000256" key="1">
    <source>
        <dbReference type="ARBA" id="ARBA00023015"/>
    </source>
</evidence>
<keyword evidence="2 5" id="KW-0238">DNA-binding</keyword>
<name>A0ABZ2Z696_9BACT</name>
<reference evidence="5 6" key="1">
    <citation type="submission" date="2024-03" db="EMBL/GenBank/DDBJ databases">
        <title>Chitinophaga caseinilytica sp. nov., a casein hydrolysing bacterium isolated from forest soil.</title>
        <authorList>
            <person name="Lee D.S."/>
            <person name="Han D.M."/>
            <person name="Baek J.H."/>
            <person name="Choi D.G."/>
            <person name="Jeon J.H."/>
            <person name="Jeon C.O."/>
        </authorList>
    </citation>
    <scope>NUCLEOTIDE SEQUENCE [LARGE SCALE GENOMIC DNA]</scope>
    <source>
        <strain evidence="5 6">KACC 19118</strain>
    </source>
</reference>
<feature type="domain" description="HTH lacI-type" evidence="4">
    <location>
        <begin position="4"/>
        <end position="58"/>
    </location>
</feature>
<dbReference type="EMBL" id="CP150096">
    <property type="protein sequence ID" value="WZN47097.1"/>
    <property type="molecule type" value="Genomic_DNA"/>
</dbReference>
<evidence type="ECO:0000256" key="3">
    <source>
        <dbReference type="ARBA" id="ARBA00023163"/>
    </source>
</evidence>
<dbReference type="PROSITE" id="PS50932">
    <property type="entry name" value="HTH_LACI_2"/>
    <property type="match status" value="1"/>
</dbReference>
<dbReference type="GO" id="GO:0003677">
    <property type="term" value="F:DNA binding"/>
    <property type="evidence" value="ECO:0007669"/>
    <property type="project" value="UniProtKB-KW"/>
</dbReference>
<proteinExistence type="predicted"/>
<protein>
    <submittedName>
        <fullName evidence="5">LacI family DNA-binding transcriptional regulator</fullName>
    </submittedName>
</protein>
<dbReference type="InterPro" id="IPR010982">
    <property type="entry name" value="Lambda_DNA-bd_dom_sf"/>
</dbReference>
<dbReference type="CDD" id="cd01392">
    <property type="entry name" value="HTH_LacI"/>
    <property type="match status" value="1"/>
</dbReference>
<dbReference type="SUPFAM" id="SSF47413">
    <property type="entry name" value="lambda repressor-like DNA-binding domains"/>
    <property type="match status" value="1"/>
</dbReference>
<dbReference type="PANTHER" id="PTHR30146">
    <property type="entry name" value="LACI-RELATED TRANSCRIPTIONAL REPRESSOR"/>
    <property type="match status" value="1"/>
</dbReference>
<dbReference type="Pfam" id="PF00356">
    <property type="entry name" value="LacI"/>
    <property type="match status" value="1"/>
</dbReference>
<evidence type="ECO:0000259" key="4">
    <source>
        <dbReference type="PROSITE" id="PS50932"/>
    </source>
</evidence>
<dbReference type="Gene3D" id="1.10.260.40">
    <property type="entry name" value="lambda repressor-like DNA-binding domains"/>
    <property type="match status" value="1"/>
</dbReference>
<evidence type="ECO:0000256" key="2">
    <source>
        <dbReference type="ARBA" id="ARBA00023125"/>
    </source>
</evidence>
<evidence type="ECO:0000313" key="6">
    <source>
        <dbReference type="Proteomes" id="UP001449657"/>
    </source>
</evidence>
<keyword evidence="3" id="KW-0804">Transcription</keyword>
<dbReference type="Proteomes" id="UP001449657">
    <property type="component" value="Chromosome"/>
</dbReference>
<sequence>MQQITIKALARELQLSVSTISKALRDSHEISEATKRRVLQLAARLDYKPNPYASSLRGRKSRNIGIVIPEVADSFFRWRSTGSRRWRRKKGTIPSFA</sequence>
<keyword evidence="6" id="KW-1185">Reference proteome</keyword>
<evidence type="ECO:0000313" key="5">
    <source>
        <dbReference type="EMBL" id="WZN47097.1"/>
    </source>
</evidence>
<dbReference type="PANTHER" id="PTHR30146:SF109">
    <property type="entry name" value="HTH-TYPE TRANSCRIPTIONAL REGULATOR GALS"/>
    <property type="match status" value="1"/>
</dbReference>
<accession>A0ABZ2Z696</accession>
<dbReference type="RefSeq" id="WP_341841759.1">
    <property type="nucleotide sequence ID" value="NZ_CP149792.1"/>
</dbReference>